<dbReference type="RefSeq" id="WP_005190040.1">
    <property type="nucleotide sequence ID" value="NZ_KB850050.1"/>
</dbReference>
<evidence type="ECO:0000313" key="2">
    <source>
        <dbReference type="Proteomes" id="UP000013261"/>
    </source>
</evidence>
<dbReference type="AlphaFoldDB" id="N9L8X7"/>
<sequence>MKIQTSDHFTPEALTKFFCSIEESRKLHVQEKRLILFVALSASHLKHCLYLEWTDLDLEKCHWTLPADKSK</sequence>
<keyword evidence="2" id="KW-1185">Reference proteome</keyword>
<dbReference type="Proteomes" id="UP000013261">
    <property type="component" value="Unassembled WGS sequence"/>
</dbReference>
<proteinExistence type="predicted"/>
<organism evidence="1 2">
    <name type="scientific">Acinetobacter dispersus</name>
    <dbReference type="NCBI Taxonomy" id="70348"/>
    <lineage>
        <taxon>Bacteria</taxon>
        <taxon>Pseudomonadati</taxon>
        <taxon>Pseudomonadota</taxon>
        <taxon>Gammaproteobacteria</taxon>
        <taxon>Moraxellales</taxon>
        <taxon>Moraxellaceae</taxon>
        <taxon>Acinetobacter</taxon>
    </lineage>
</organism>
<dbReference type="eggNOG" id="COG0582">
    <property type="taxonomic scope" value="Bacteria"/>
</dbReference>
<comment type="caution">
    <text evidence="1">The sequence shown here is derived from an EMBL/GenBank/DDBJ whole genome shotgun (WGS) entry which is preliminary data.</text>
</comment>
<gene>
    <name evidence="1" type="ORF">F904_02670</name>
</gene>
<reference evidence="1 2" key="1">
    <citation type="submission" date="2013-02" db="EMBL/GenBank/DDBJ databases">
        <title>The Genome Sequence of Acinetobacter sp. ANC 4105.</title>
        <authorList>
            <consortium name="The Broad Institute Genome Sequencing Platform"/>
            <consortium name="The Broad Institute Genome Sequencing Center for Infectious Disease"/>
            <person name="Cerqueira G."/>
            <person name="Feldgarden M."/>
            <person name="Courvalin P."/>
            <person name="Perichon B."/>
            <person name="Grillot-Courvalin C."/>
            <person name="Clermont D."/>
            <person name="Rocha E."/>
            <person name="Yoon E.-J."/>
            <person name="Nemec A."/>
            <person name="Walker B."/>
            <person name="Young S.K."/>
            <person name="Zeng Q."/>
            <person name="Gargeya S."/>
            <person name="Fitzgerald M."/>
            <person name="Haas B."/>
            <person name="Abouelleil A."/>
            <person name="Alvarado L."/>
            <person name="Arachchi H.M."/>
            <person name="Berlin A.M."/>
            <person name="Chapman S.B."/>
            <person name="Dewar J."/>
            <person name="Goldberg J."/>
            <person name="Griggs A."/>
            <person name="Gujja S."/>
            <person name="Hansen M."/>
            <person name="Howarth C."/>
            <person name="Imamovic A."/>
            <person name="Larimer J."/>
            <person name="McCowan C."/>
            <person name="Murphy C."/>
            <person name="Neiman D."/>
            <person name="Pearson M."/>
            <person name="Priest M."/>
            <person name="Roberts A."/>
            <person name="Saif S."/>
            <person name="Shea T."/>
            <person name="Sisk P."/>
            <person name="Sykes S."/>
            <person name="Wortman J."/>
            <person name="Nusbaum C."/>
            <person name="Birren B."/>
        </authorList>
    </citation>
    <scope>NUCLEOTIDE SEQUENCE [LARGE SCALE GENOMIC DNA]</scope>
    <source>
        <strain evidence="1 2">ANC 4105</strain>
    </source>
</reference>
<evidence type="ECO:0000313" key="1">
    <source>
        <dbReference type="EMBL" id="ENW92727.1"/>
    </source>
</evidence>
<name>N9L8X7_9GAMM</name>
<dbReference type="OrthoDB" id="9057547at2"/>
<evidence type="ECO:0008006" key="3">
    <source>
        <dbReference type="Google" id="ProtNLM"/>
    </source>
</evidence>
<accession>N9L8X7</accession>
<dbReference type="HOGENOM" id="CLU_2730788_0_0_6"/>
<dbReference type="PATRIC" id="fig|1217703.3.peg.2597"/>
<dbReference type="EMBL" id="APRL01000013">
    <property type="protein sequence ID" value="ENW92727.1"/>
    <property type="molecule type" value="Genomic_DNA"/>
</dbReference>
<protein>
    <recommendedName>
        <fullName evidence="3">Tyr recombinase domain-containing protein</fullName>
    </recommendedName>
</protein>